<dbReference type="Proteomes" id="UP000245207">
    <property type="component" value="Unassembled WGS sequence"/>
</dbReference>
<comment type="caution">
    <text evidence="1">The sequence shown here is derived from an EMBL/GenBank/DDBJ whole genome shotgun (WGS) entry which is preliminary data.</text>
</comment>
<dbReference type="Gene3D" id="1.10.510.10">
    <property type="entry name" value="Transferase(Phosphotransferase) domain 1"/>
    <property type="match status" value="1"/>
</dbReference>
<proteinExistence type="predicted"/>
<dbReference type="AlphaFoldDB" id="A0A2U1KR23"/>
<gene>
    <name evidence="1" type="ORF">CTI12_AA550380</name>
</gene>
<organism evidence="1 2">
    <name type="scientific">Artemisia annua</name>
    <name type="common">Sweet wormwood</name>
    <dbReference type="NCBI Taxonomy" id="35608"/>
    <lineage>
        <taxon>Eukaryota</taxon>
        <taxon>Viridiplantae</taxon>
        <taxon>Streptophyta</taxon>
        <taxon>Embryophyta</taxon>
        <taxon>Tracheophyta</taxon>
        <taxon>Spermatophyta</taxon>
        <taxon>Magnoliopsida</taxon>
        <taxon>eudicotyledons</taxon>
        <taxon>Gunneridae</taxon>
        <taxon>Pentapetalae</taxon>
        <taxon>asterids</taxon>
        <taxon>campanulids</taxon>
        <taxon>Asterales</taxon>
        <taxon>Asteraceae</taxon>
        <taxon>Asteroideae</taxon>
        <taxon>Anthemideae</taxon>
        <taxon>Artemisiinae</taxon>
        <taxon>Artemisia</taxon>
    </lineage>
</organism>
<evidence type="ECO:0000313" key="2">
    <source>
        <dbReference type="Proteomes" id="UP000245207"/>
    </source>
</evidence>
<accession>A0A2U1KR23</accession>
<sequence length="130" mass="14574">MRCRKKIARGGGKRTAATDNGNIYDFSAFGSLEISHESSDESCEIWCLAFALNGGKYLTGRGRYASCNTHLRIEESQRDNLESLGYVLLYLFPGSLFSTLPARFNQAFRLCYVKEGNGKKRLSKTDQISE</sequence>
<dbReference type="STRING" id="35608.A0A2U1KR23"/>
<name>A0A2U1KR23_ARTAN</name>
<dbReference type="EMBL" id="PKPP01014839">
    <property type="protein sequence ID" value="PWA39212.1"/>
    <property type="molecule type" value="Genomic_DNA"/>
</dbReference>
<reference evidence="1 2" key="1">
    <citation type="journal article" date="2018" name="Mol. Plant">
        <title>The genome of Artemisia annua provides insight into the evolution of Asteraceae family and artemisinin biosynthesis.</title>
        <authorList>
            <person name="Shen Q."/>
            <person name="Zhang L."/>
            <person name="Liao Z."/>
            <person name="Wang S."/>
            <person name="Yan T."/>
            <person name="Shi P."/>
            <person name="Liu M."/>
            <person name="Fu X."/>
            <person name="Pan Q."/>
            <person name="Wang Y."/>
            <person name="Lv Z."/>
            <person name="Lu X."/>
            <person name="Zhang F."/>
            <person name="Jiang W."/>
            <person name="Ma Y."/>
            <person name="Chen M."/>
            <person name="Hao X."/>
            <person name="Li L."/>
            <person name="Tang Y."/>
            <person name="Lv G."/>
            <person name="Zhou Y."/>
            <person name="Sun X."/>
            <person name="Brodelius P.E."/>
            <person name="Rose J.K.C."/>
            <person name="Tang K."/>
        </authorList>
    </citation>
    <scope>NUCLEOTIDE SEQUENCE [LARGE SCALE GENOMIC DNA]</scope>
    <source>
        <strain evidence="2">cv. Huhao1</strain>
        <tissue evidence="1">Leaf</tissue>
    </source>
</reference>
<protein>
    <submittedName>
        <fullName evidence="1">Uncharacterized protein</fullName>
    </submittedName>
</protein>
<evidence type="ECO:0000313" key="1">
    <source>
        <dbReference type="EMBL" id="PWA39212.1"/>
    </source>
</evidence>
<keyword evidence="2" id="KW-1185">Reference proteome</keyword>